<evidence type="ECO:0000259" key="2">
    <source>
        <dbReference type="Pfam" id="PF13625"/>
    </source>
</evidence>
<evidence type="ECO:0000313" key="3">
    <source>
        <dbReference type="EMBL" id="SLN00479.1"/>
    </source>
</evidence>
<dbReference type="GO" id="GO:0003677">
    <property type="term" value="F:DNA binding"/>
    <property type="evidence" value="ECO:0007669"/>
    <property type="project" value="UniProtKB-KW"/>
</dbReference>
<organism evidence="3 4">
    <name type="scientific">Brevibacterium yomogidense</name>
    <dbReference type="NCBI Taxonomy" id="946573"/>
    <lineage>
        <taxon>Bacteria</taxon>
        <taxon>Bacillati</taxon>
        <taxon>Actinomycetota</taxon>
        <taxon>Actinomycetes</taxon>
        <taxon>Micrococcales</taxon>
        <taxon>Brevibacteriaceae</taxon>
        <taxon>Brevibacterium</taxon>
    </lineage>
</organism>
<feature type="region of interest" description="Disordered" evidence="1">
    <location>
        <begin position="579"/>
        <end position="699"/>
    </location>
</feature>
<keyword evidence="3" id="KW-0238">DNA-binding</keyword>
<keyword evidence="4" id="KW-1185">Reference proteome</keyword>
<dbReference type="PANTHER" id="PTHR48125">
    <property type="entry name" value="LP07818P1"/>
    <property type="match status" value="1"/>
</dbReference>
<protein>
    <submittedName>
        <fullName evidence="3">Probable DNA-binding protein</fullName>
    </submittedName>
</protein>
<sequence>MPESPSFAAWLRTAPEPWFRAFAAYRTDLLRTDVTDVARLAALAASQAAVARGLESLDAPALRVVHRAAVLARIAPAVDRSELLAAAEDPAPEAALTSAITAGLLWPATGSGDPAAASAYRVQPEAGALLPVTAAARATPQPWQSAADPRPLRTAAVSDALLENAQGAGVAGAVSRALTVVAEFSDHEVSQLVSGGVGKRDAQTLARAAGTDTARFALLVELASYLGWLSTTRDPADPQWRPTAEFDTAAASPREQVWTDLVTAWLTHPVDIAHVLAGTTPAGERIHLLGRDEHARTAFGGFPSARPQILTLRRLVLVALLREGGGRALSEEDVVALLSFTHPLLAAVRTDEVAQVLDEAESFGLTASPLGHPDAHALTPIGRVLAEWIAAVDDPFDLLGSSPVNAQELASGPPAALREQIAALLPPLETAVTLQSDLTGVAFGPLDHTVSLRLERIADVDTRGQGTVYRFTDDSVTRALRTGESVESILAVLEDVSATEVPTTLEHLVHAAGARLHRIRVARARSVVVVDDPTDLDILLDDPVASAIGLRRLAPTVAVADASSDRVSALLETEDRPILRIDPDAEDPAGTRAPVPARAAPPTTRTTRVPAARIEAHINDLAAARAQPPRTSSPARRATSPSAAGASAAGRGTTAGSSGTTSTTSTTGAAGAAGASGTAAGEGAGNTGTGTAVGQDAAASADGDPQTVLAELGEAAAVSAPVDVILTTTDGTQRTVRMVPQSVSGGRVLGRTDAGKALRISVARIVRVRRSGSRDDEGSTRG</sequence>
<dbReference type="RefSeq" id="WP_143275889.1">
    <property type="nucleotide sequence ID" value="NZ_FWFF01000020.1"/>
</dbReference>
<dbReference type="AlphaFoldDB" id="A0A1X6XNA4"/>
<feature type="compositionally biased region" description="Low complexity" evidence="1">
    <location>
        <begin position="622"/>
        <end position="679"/>
    </location>
</feature>
<dbReference type="EMBL" id="FWFF01000020">
    <property type="protein sequence ID" value="SLN00479.1"/>
    <property type="molecule type" value="Genomic_DNA"/>
</dbReference>
<dbReference type="Pfam" id="PF13625">
    <property type="entry name" value="Helicase_C_3"/>
    <property type="match status" value="1"/>
</dbReference>
<evidence type="ECO:0000313" key="4">
    <source>
        <dbReference type="Proteomes" id="UP000196581"/>
    </source>
</evidence>
<feature type="domain" description="Helicase XPB/Ssl2 N-terminal" evidence="2">
    <location>
        <begin position="433"/>
        <end position="554"/>
    </location>
</feature>
<evidence type="ECO:0000256" key="1">
    <source>
        <dbReference type="SAM" id="MobiDB-lite"/>
    </source>
</evidence>
<dbReference type="InterPro" id="IPR032830">
    <property type="entry name" value="XPB/Ssl2_N"/>
</dbReference>
<gene>
    <name evidence="3" type="ORF">FM105_12740</name>
</gene>
<proteinExistence type="predicted"/>
<reference evidence="4" key="1">
    <citation type="submission" date="2017-02" db="EMBL/GenBank/DDBJ databases">
        <authorList>
            <person name="Dridi B."/>
        </authorList>
    </citation>
    <scope>NUCLEOTIDE SEQUENCE [LARGE SCALE GENOMIC DNA]</scope>
    <source>
        <strain evidence="4">B Co 03.10</strain>
    </source>
</reference>
<dbReference type="PANTHER" id="PTHR48125:SF10">
    <property type="entry name" value="OS12G0136300 PROTEIN"/>
    <property type="match status" value="1"/>
</dbReference>
<accession>A0A1X6XNA4</accession>
<name>A0A1X6XNA4_9MICO</name>
<feature type="compositionally biased region" description="Low complexity" evidence="1">
    <location>
        <begin position="591"/>
        <end position="613"/>
    </location>
</feature>
<dbReference type="Proteomes" id="UP000196581">
    <property type="component" value="Unassembled WGS sequence"/>
</dbReference>